<dbReference type="Gene3D" id="3.40.710.10">
    <property type="entry name" value="DD-peptidase/beta-lactamase superfamily"/>
    <property type="match status" value="1"/>
</dbReference>
<evidence type="ECO:0000313" key="5">
    <source>
        <dbReference type="Proteomes" id="UP000629468"/>
    </source>
</evidence>
<comment type="caution">
    <text evidence="4">The sequence shown here is derived from an EMBL/GenBank/DDBJ whole genome shotgun (WGS) entry which is preliminary data.</text>
</comment>
<dbReference type="AlphaFoldDB" id="A0A8H7EZI7"/>
<dbReference type="SUPFAM" id="SSF56601">
    <property type="entry name" value="beta-lactamase/transpeptidase-like"/>
    <property type="match status" value="1"/>
</dbReference>
<feature type="compositionally biased region" description="Polar residues" evidence="2">
    <location>
        <begin position="465"/>
        <end position="478"/>
    </location>
</feature>
<name>A0A8H7EZI7_AGABI</name>
<sequence>MTFVLPRYCLSLNSHYQAKLITPDVEEFIQSVIQQWNLTGLAIAVVRQDPNSPTGWLQEFGSYGNAKADGTPVTPDTLFSVASNSKLFTALSTGLLISNETLKEEKDVNLSWSSKAQDVFGETWGLMDEDASRGTSLQDMLSHRTGLPRHDASNIPRSGGLIDKVRTLRYLRPSAEFREFFQYNNLLYDSLGLLPEVLVGQSLSAYVDHHIFKPLGLSNSTYSITEAEKRLLADGFLTSGQDLKRGLNGIKRPIIPFYARPGEESISAGSGGVISSARDMAKWVSMLLVLGRHPYQNRQIVPMELVEHAATGKSIAIGIASFPEMSSTLYGAGQFISSYRGHEVVDHDGSTLGFSSSISRLPDDNLGIVILNNDVSANSALTAIKWRLVDEIVIKAAVPGSPVIDWFSRYKDIDQGQKEAGKVFTPRPAHPPLPSLPFSELVQKTYSHPTYGQLRFCQAEPPAPSSSRETSAGETLSTADQDCSTMLDSPAVNQILEITDTSIPTFISQFKSSFTTHVRLSHFSGNIFNATAIWTNSQVRMDEGHGSRDGDTRKDDGDIVWPFVDFLVEWVTEKEGLAVEGGIWGMGEGASEPLGAGEKAAEVWFPRITQE</sequence>
<dbReference type="InterPro" id="IPR001466">
    <property type="entry name" value="Beta-lactam-related"/>
</dbReference>
<accession>A0A8H7EZI7</accession>
<evidence type="ECO:0000256" key="1">
    <source>
        <dbReference type="ARBA" id="ARBA00038215"/>
    </source>
</evidence>
<dbReference type="EMBL" id="JABXXO010000010">
    <property type="protein sequence ID" value="KAF7768200.1"/>
    <property type="molecule type" value="Genomic_DNA"/>
</dbReference>
<gene>
    <name evidence="4" type="ORF">Agabi119p4_7443</name>
</gene>
<evidence type="ECO:0000256" key="2">
    <source>
        <dbReference type="SAM" id="MobiDB-lite"/>
    </source>
</evidence>
<evidence type="ECO:0000259" key="3">
    <source>
        <dbReference type="Pfam" id="PF00144"/>
    </source>
</evidence>
<feature type="region of interest" description="Disordered" evidence="2">
    <location>
        <begin position="457"/>
        <end position="478"/>
    </location>
</feature>
<dbReference type="Pfam" id="PF00144">
    <property type="entry name" value="Beta-lactamase"/>
    <property type="match status" value="1"/>
</dbReference>
<protein>
    <recommendedName>
        <fullName evidence="3">Beta-lactamase-related domain-containing protein</fullName>
    </recommendedName>
</protein>
<dbReference type="PANTHER" id="PTHR46825:SF15">
    <property type="entry name" value="BETA-LACTAMASE-RELATED DOMAIN-CONTAINING PROTEIN"/>
    <property type="match status" value="1"/>
</dbReference>
<comment type="similarity">
    <text evidence="1">Belongs to the peptidase S12 family.</text>
</comment>
<organism evidence="4 5">
    <name type="scientific">Agaricus bisporus var. burnettii</name>
    <dbReference type="NCBI Taxonomy" id="192524"/>
    <lineage>
        <taxon>Eukaryota</taxon>
        <taxon>Fungi</taxon>
        <taxon>Dikarya</taxon>
        <taxon>Basidiomycota</taxon>
        <taxon>Agaricomycotina</taxon>
        <taxon>Agaricomycetes</taxon>
        <taxon>Agaricomycetidae</taxon>
        <taxon>Agaricales</taxon>
        <taxon>Agaricineae</taxon>
        <taxon>Agaricaceae</taxon>
        <taxon>Agaricus</taxon>
    </lineage>
</organism>
<dbReference type="InterPro" id="IPR050491">
    <property type="entry name" value="AmpC-like"/>
</dbReference>
<dbReference type="PANTHER" id="PTHR46825">
    <property type="entry name" value="D-ALANYL-D-ALANINE-CARBOXYPEPTIDASE/ENDOPEPTIDASE AMPH"/>
    <property type="match status" value="1"/>
</dbReference>
<proteinExistence type="inferred from homology"/>
<reference evidence="4 5" key="1">
    <citation type="journal article" name="Sci. Rep.">
        <title>Telomere-to-telomere assembled and centromere annotated genomes of the two main subspecies of the button mushroom Agaricus bisporus reveal especially polymorphic chromosome ends.</title>
        <authorList>
            <person name="Sonnenberg A.S.M."/>
            <person name="Sedaghat-Telgerd N."/>
            <person name="Lavrijssen B."/>
            <person name="Ohm R.A."/>
            <person name="Hendrickx P.M."/>
            <person name="Scholtmeijer K."/>
            <person name="Baars J.J.P."/>
            <person name="van Peer A."/>
        </authorList>
    </citation>
    <scope>NUCLEOTIDE SEQUENCE [LARGE SCALE GENOMIC DNA]</scope>
    <source>
        <strain evidence="4 5">H119_p4</strain>
    </source>
</reference>
<evidence type="ECO:0000313" key="4">
    <source>
        <dbReference type="EMBL" id="KAF7768200.1"/>
    </source>
</evidence>
<dbReference type="Proteomes" id="UP000629468">
    <property type="component" value="Unassembled WGS sequence"/>
</dbReference>
<dbReference type="InterPro" id="IPR012338">
    <property type="entry name" value="Beta-lactam/transpept-like"/>
</dbReference>
<feature type="domain" description="Beta-lactamase-related" evidence="3">
    <location>
        <begin position="35"/>
        <end position="378"/>
    </location>
</feature>